<keyword evidence="3" id="KW-0808">Transferase</keyword>
<feature type="transmembrane region" description="Helical" evidence="4">
    <location>
        <begin position="367"/>
        <end position="389"/>
    </location>
</feature>
<keyword evidence="2" id="KW-0328">Glycosyltransferase</keyword>
<proteinExistence type="inferred from homology"/>
<dbReference type="Pfam" id="PF13641">
    <property type="entry name" value="Glyco_tranf_2_3"/>
    <property type="match status" value="1"/>
</dbReference>
<evidence type="ECO:0000256" key="2">
    <source>
        <dbReference type="ARBA" id="ARBA00022676"/>
    </source>
</evidence>
<evidence type="ECO:0000313" key="6">
    <source>
        <dbReference type="Proteomes" id="UP000647416"/>
    </source>
</evidence>
<keyword evidence="6" id="KW-1185">Reference proteome</keyword>
<dbReference type="Gene3D" id="3.90.550.10">
    <property type="entry name" value="Spore Coat Polysaccharide Biosynthesis Protein SpsA, Chain A"/>
    <property type="match status" value="1"/>
</dbReference>
<dbReference type="PANTHER" id="PTHR43630:SF1">
    <property type="entry name" value="POLY-BETA-1,6-N-ACETYL-D-GLUCOSAMINE SYNTHASE"/>
    <property type="match status" value="1"/>
</dbReference>
<dbReference type="SUPFAM" id="SSF53448">
    <property type="entry name" value="Nucleotide-diphospho-sugar transferases"/>
    <property type="match status" value="1"/>
</dbReference>
<keyword evidence="4" id="KW-0472">Membrane</keyword>
<keyword evidence="4" id="KW-0812">Transmembrane</keyword>
<gene>
    <name evidence="5" type="ORF">H8706_10005</name>
</gene>
<dbReference type="AlphaFoldDB" id="A0A926FEX8"/>
<feature type="transmembrane region" description="Helical" evidence="4">
    <location>
        <begin position="6"/>
        <end position="29"/>
    </location>
</feature>
<feature type="transmembrane region" description="Helical" evidence="4">
    <location>
        <begin position="297"/>
        <end position="319"/>
    </location>
</feature>
<keyword evidence="4" id="KW-1133">Transmembrane helix</keyword>
<comment type="caution">
    <text evidence="5">The sequence shown here is derived from an EMBL/GenBank/DDBJ whole genome shotgun (WGS) entry which is preliminary data.</text>
</comment>
<name>A0A926FEX8_9FIRM</name>
<dbReference type="PANTHER" id="PTHR43630">
    <property type="entry name" value="POLY-BETA-1,6-N-ACETYL-D-GLUCOSAMINE SYNTHASE"/>
    <property type="match status" value="1"/>
</dbReference>
<organism evidence="5 6">
    <name type="scientific">Qingrenia yutianensis</name>
    <dbReference type="NCBI Taxonomy" id="2763676"/>
    <lineage>
        <taxon>Bacteria</taxon>
        <taxon>Bacillati</taxon>
        <taxon>Bacillota</taxon>
        <taxon>Clostridia</taxon>
        <taxon>Eubacteriales</taxon>
        <taxon>Oscillospiraceae</taxon>
        <taxon>Qingrenia</taxon>
    </lineage>
</organism>
<feature type="transmembrane region" description="Helical" evidence="4">
    <location>
        <begin position="339"/>
        <end position="355"/>
    </location>
</feature>
<dbReference type="CDD" id="cd06438">
    <property type="entry name" value="EpsO_like"/>
    <property type="match status" value="1"/>
</dbReference>
<evidence type="ECO:0000256" key="3">
    <source>
        <dbReference type="ARBA" id="ARBA00022679"/>
    </source>
</evidence>
<evidence type="ECO:0000256" key="1">
    <source>
        <dbReference type="ARBA" id="ARBA00006739"/>
    </source>
</evidence>
<sequence>MIIYFLSAFISLFVFAYGGYYFVVSIFGWSDRQTNVMPKTNKIHTFALLVAAHNEEAVIGEMVKSLFKLHYPKEAFDVYVIADNCTDATAEVARNAGAYVYKRTNATLKGKGHALEWMFDKIFKMDKKYDSISIFDADNLVSQNYLTEMNKELNKGYEVVQGSVDSKNPFDSWVTCAYSVSFWMISRLFQNARYNLGITCQLSGTGFVISTELLKEMGWGATCLTEDMEFTAKLALTGRKVGWAHKAVVYDEKPLTFMQSWHQRIRWMQGHSDVASRFAKKLFIKAFKDKDLSAFDCGVYLLQPVKILCLLFVTVMTWVKVTGVIDVFEISKAFGDPQLWSAVAVLQMMYIPFVITYEKRMINLRLIWCYVTFWLYSLTWIPITVIGWLKKDNKEWSHTKHTRSITLEELEEAEKIQNI</sequence>
<evidence type="ECO:0000256" key="4">
    <source>
        <dbReference type="SAM" id="Phobius"/>
    </source>
</evidence>
<dbReference type="EMBL" id="JACRTE010000017">
    <property type="protein sequence ID" value="MBC8597199.1"/>
    <property type="molecule type" value="Genomic_DNA"/>
</dbReference>
<reference evidence="5" key="1">
    <citation type="submission" date="2020-08" db="EMBL/GenBank/DDBJ databases">
        <title>Genome public.</title>
        <authorList>
            <person name="Liu C."/>
            <person name="Sun Q."/>
        </authorList>
    </citation>
    <scope>NUCLEOTIDE SEQUENCE</scope>
    <source>
        <strain evidence="5">NSJ-50</strain>
    </source>
</reference>
<protein>
    <submittedName>
        <fullName evidence="5">Glycosyltransferase family 2 protein</fullName>
    </submittedName>
</protein>
<accession>A0A926FEX8</accession>
<dbReference type="Proteomes" id="UP000647416">
    <property type="component" value="Unassembled WGS sequence"/>
</dbReference>
<dbReference type="InterPro" id="IPR029044">
    <property type="entry name" value="Nucleotide-diphossugar_trans"/>
</dbReference>
<dbReference type="GO" id="GO:0016757">
    <property type="term" value="F:glycosyltransferase activity"/>
    <property type="evidence" value="ECO:0007669"/>
    <property type="project" value="UniProtKB-KW"/>
</dbReference>
<comment type="similarity">
    <text evidence="1">Belongs to the glycosyltransferase 2 family.</text>
</comment>
<dbReference type="RefSeq" id="WP_262432514.1">
    <property type="nucleotide sequence ID" value="NZ_JACRTE010000017.1"/>
</dbReference>
<evidence type="ECO:0000313" key="5">
    <source>
        <dbReference type="EMBL" id="MBC8597199.1"/>
    </source>
</evidence>